<name>A0A385AGW9_9CAUD</name>
<evidence type="ECO:0000313" key="2">
    <source>
        <dbReference type="Proteomes" id="UP000262397"/>
    </source>
</evidence>
<dbReference type="EMBL" id="MH674343">
    <property type="protein sequence ID" value="AXN53387.1"/>
    <property type="molecule type" value="Genomic_DNA"/>
</dbReference>
<organism evidence="1">
    <name type="scientific">Methanobacterium virus Drs3</name>
    <dbReference type="NCBI Taxonomy" id="1430441"/>
    <lineage>
        <taxon>Viruses</taxon>
        <taxon>Duplodnaviria</taxon>
        <taxon>Heunggongvirae</taxon>
        <taxon>Uroviricota</taxon>
        <taxon>Caudoviricetes</taxon>
        <taxon>Methanobavirales</taxon>
        <taxon>Anaerodiviridae</taxon>
        <taxon>Metforvirus</taxon>
        <taxon>Metforvirus limi</taxon>
        <taxon>Metforvirus Drs3</taxon>
    </lineage>
</organism>
<proteinExistence type="predicted"/>
<protein>
    <submittedName>
        <fullName evidence="1">Uncharacterized protein</fullName>
    </submittedName>
</protein>
<accession>A0A385AGW9</accession>
<sequence>MSQFPYLSLKVARADIMYDITVLLNTLKKYNLREVGRSDEEREQLIKLRETLEELT</sequence>
<gene>
    <name evidence="1" type="ORF">Drs3_00006</name>
</gene>
<keyword evidence="2" id="KW-1185">Reference proteome</keyword>
<reference evidence="1" key="1">
    <citation type="submission" date="2018-07" db="EMBL/GenBank/DDBJ databases">
        <authorList>
            <person name="Quirk P.G."/>
            <person name="Krulwich T.A."/>
        </authorList>
    </citation>
    <scope>NUCLEOTIDE SEQUENCE [LARGE SCALE GENOMIC DNA]</scope>
</reference>
<evidence type="ECO:0000313" key="1">
    <source>
        <dbReference type="EMBL" id="AXN53387.1"/>
    </source>
</evidence>
<dbReference type="Proteomes" id="UP000262397">
    <property type="component" value="Segment"/>
</dbReference>